<reference evidence="6" key="1">
    <citation type="journal article" date="2005" name="Nature">
        <title>Sequencing of Aspergillus nidulans and comparative analysis with A. fumigatus and A. oryzae.</title>
        <authorList>
            <person name="Galagan J.E."/>
            <person name="Calvo S.E."/>
            <person name="Cuomo C."/>
            <person name="Ma L.J."/>
            <person name="Wortman J.R."/>
            <person name="Batzoglou S."/>
            <person name="Lee S.I."/>
            <person name="Basturkmen M."/>
            <person name="Spevak C.C."/>
            <person name="Clutterbuck J."/>
            <person name="Kapitonov V."/>
            <person name="Jurka J."/>
            <person name="Scazzocchio C."/>
            <person name="Farman M."/>
            <person name="Butler J."/>
            <person name="Purcell S."/>
            <person name="Harris S."/>
            <person name="Braus G.H."/>
            <person name="Draht O."/>
            <person name="Busch S."/>
            <person name="D'Enfert C."/>
            <person name="Bouchier C."/>
            <person name="Goldman G.H."/>
            <person name="Bell-Pedersen D."/>
            <person name="Griffiths-Jones S."/>
            <person name="Doonan J.H."/>
            <person name="Yu J."/>
            <person name="Vienken K."/>
            <person name="Pain A."/>
            <person name="Freitag M."/>
            <person name="Selker E.U."/>
            <person name="Archer D.B."/>
            <person name="Penalva M.A."/>
            <person name="Oakley B.R."/>
            <person name="Momany M."/>
            <person name="Tanaka T."/>
            <person name="Kumagai T."/>
            <person name="Asai K."/>
            <person name="Machida M."/>
            <person name="Nierman W.C."/>
            <person name="Denning D.W."/>
            <person name="Caddick M."/>
            <person name="Hynes M."/>
            <person name="Paoletti M."/>
            <person name="Fischer R."/>
            <person name="Miller B."/>
            <person name="Dyer P."/>
            <person name="Sachs M.S."/>
            <person name="Osmani S.A."/>
            <person name="Birren B.W."/>
        </authorList>
    </citation>
    <scope>NUCLEOTIDE SEQUENCE [LARGE SCALE GENOMIC DNA]</scope>
    <source>
        <strain evidence="6">FGSC A4 / ATCC 38163 / CBS 112.46 / NRRL 194 / M139</strain>
    </source>
</reference>
<dbReference type="GeneID" id="2873838"/>
<dbReference type="CDD" id="cd00067">
    <property type="entry name" value="GAL4"/>
    <property type="match status" value="1"/>
</dbReference>
<dbReference type="RefSeq" id="XP_660854.2">
    <property type="nucleotide sequence ID" value="XM_655762.2"/>
</dbReference>
<evidence type="ECO:0000256" key="4">
    <source>
        <dbReference type="ARBA" id="ARBA00023242"/>
    </source>
</evidence>
<sequence length="460" mass="51396">MQRKACDQCYSRKKKCLMDACSSVCVRCEKLSLACTVLRRVRRPGRPPGHGLPGVANRLLGVWERSSTEGNSCLISVDHERGKPPTACDAPEAKLSAPDSYRLPPELQDSDFYLLSDIYMFGPTFARDLHRALEYCHRHSPHLLAEIFRALGSCLSWARLGELPEDQVDVKSGAVSIEKLRNAEIKNLHDAVAVLMLGQALAAFDSLVTSTGAMSILRCSLSLICPWYPDIAEIQLLETIAIAPVFWDTVWCLLHREVPVLQPLVTWTRVVDRVAGLCTSLLPILYNLCVFGQRWKDGVPQPQCMLDSIEQQIRTWSPDDSALTLQRYSTIEILSIRTQASMYRTAALLLVHWIRHPLASPDPTSTSLANDIISAREEFFASAGPSAKLQNTSFPLSLALLEVPISPDRFWESSTWLRTRPACVRHLSAFTGYVWDQRYAGFESSLFDLVKSGPNFVPVP</sequence>
<dbReference type="Proteomes" id="UP000000560">
    <property type="component" value="Chromosome VI"/>
</dbReference>
<dbReference type="GO" id="GO:0003677">
    <property type="term" value="F:DNA binding"/>
    <property type="evidence" value="ECO:0007669"/>
    <property type="project" value="UniProtKB-KW"/>
</dbReference>
<dbReference type="GO" id="GO:0008270">
    <property type="term" value="F:zinc ion binding"/>
    <property type="evidence" value="ECO:0007669"/>
    <property type="project" value="InterPro"/>
</dbReference>
<reference evidence="6" key="2">
    <citation type="journal article" date="2009" name="Fungal Genet. Biol.">
        <title>The 2008 update of the Aspergillus nidulans genome annotation: a community effort.</title>
        <authorList>
            <person name="Wortman J.R."/>
            <person name="Gilsenan J.M."/>
            <person name="Joardar V."/>
            <person name="Deegan J."/>
            <person name="Clutterbuck J."/>
            <person name="Andersen M.R."/>
            <person name="Archer D."/>
            <person name="Bencina M."/>
            <person name="Braus G."/>
            <person name="Coutinho P."/>
            <person name="von Dohren H."/>
            <person name="Doonan J."/>
            <person name="Driessen A.J."/>
            <person name="Durek P."/>
            <person name="Espeso E."/>
            <person name="Fekete E."/>
            <person name="Flipphi M."/>
            <person name="Estrada C.G."/>
            <person name="Geysens S."/>
            <person name="Goldman G."/>
            <person name="de Groot P.W."/>
            <person name="Hansen K."/>
            <person name="Harris S.D."/>
            <person name="Heinekamp T."/>
            <person name="Helmstaedt K."/>
            <person name="Henrissat B."/>
            <person name="Hofmann G."/>
            <person name="Homan T."/>
            <person name="Horio T."/>
            <person name="Horiuchi H."/>
            <person name="James S."/>
            <person name="Jones M."/>
            <person name="Karaffa L."/>
            <person name="Karanyi Z."/>
            <person name="Kato M."/>
            <person name="Keller N."/>
            <person name="Kelly D.E."/>
            <person name="Kiel J.A."/>
            <person name="Kim J.M."/>
            <person name="van der Klei I.J."/>
            <person name="Klis F.M."/>
            <person name="Kovalchuk A."/>
            <person name="Krasevec N."/>
            <person name="Kubicek C.P."/>
            <person name="Liu B."/>
            <person name="Maccabe A."/>
            <person name="Meyer V."/>
            <person name="Mirabito P."/>
            <person name="Miskei M."/>
            <person name="Mos M."/>
            <person name="Mullins J."/>
            <person name="Nelson D.R."/>
            <person name="Nielsen J."/>
            <person name="Oakley B.R."/>
            <person name="Osmani S.A."/>
            <person name="Pakula T."/>
            <person name="Paszewski A."/>
            <person name="Paulsen I."/>
            <person name="Pilsyk S."/>
            <person name="Pocsi I."/>
            <person name="Punt P.J."/>
            <person name="Ram A.F."/>
            <person name="Ren Q."/>
            <person name="Robellet X."/>
            <person name="Robson G."/>
            <person name="Seiboth B."/>
            <person name="van Solingen P."/>
            <person name="Specht T."/>
            <person name="Sun J."/>
            <person name="Taheri-Talesh N."/>
            <person name="Takeshita N."/>
            <person name="Ussery D."/>
            <person name="vanKuyk P.A."/>
            <person name="Visser H."/>
            <person name="van de Vondervoort P.J."/>
            <person name="de Vries R.P."/>
            <person name="Walton J."/>
            <person name="Xiang X."/>
            <person name="Xiong Y."/>
            <person name="Zeng A.P."/>
            <person name="Brandt B.W."/>
            <person name="Cornell M.J."/>
            <person name="van den Hondel C.A."/>
            <person name="Visser J."/>
            <person name="Oliver S.G."/>
            <person name="Turner G."/>
        </authorList>
    </citation>
    <scope>GENOME REANNOTATION</scope>
    <source>
        <strain evidence="6">FGSC A4 / ATCC 38163 / CBS 112.46 / NRRL 194 / M139</strain>
    </source>
</reference>
<dbReference type="AlphaFoldDB" id="C8VI55"/>
<dbReference type="GO" id="GO:0000981">
    <property type="term" value="F:DNA-binding transcription factor activity, RNA polymerase II-specific"/>
    <property type="evidence" value="ECO:0007669"/>
    <property type="project" value="InterPro"/>
</dbReference>
<evidence type="ECO:0000256" key="3">
    <source>
        <dbReference type="ARBA" id="ARBA00023163"/>
    </source>
</evidence>
<name>C8VI55_EMENI</name>
<keyword evidence="1" id="KW-0805">Transcription regulation</keyword>
<evidence type="ECO:0000313" key="6">
    <source>
        <dbReference type="Proteomes" id="UP000000560"/>
    </source>
</evidence>
<dbReference type="InterPro" id="IPR036864">
    <property type="entry name" value="Zn2-C6_fun-type_DNA-bd_sf"/>
</dbReference>
<evidence type="ECO:0000256" key="1">
    <source>
        <dbReference type="ARBA" id="ARBA00023015"/>
    </source>
</evidence>
<dbReference type="OrthoDB" id="4137815at2759"/>
<protein>
    <submittedName>
        <fullName evidence="5">Zn(II)2Cys6 transcription factor (Eurofung)</fullName>
    </submittedName>
</protein>
<dbReference type="HOGENOM" id="CLU_036113_1_0_1"/>
<dbReference type="eggNOG" id="ENOG502SQEW">
    <property type="taxonomic scope" value="Eukaryota"/>
</dbReference>
<keyword evidence="4" id="KW-0539">Nucleus</keyword>
<dbReference type="VEuPathDB" id="FungiDB:AN3250"/>
<gene>
    <name evidence="5" type="ORF">ANIA_03250</name>
</gene>
<keyword evidence="6" id="KW-1185">Reference proteome</keyword>
<evidence type="ECO:0000256" key="2">
    <source>
        <dbReference type="ARBA" id="ARBA00023125"/>
    </source>
</evidence>
<dbReference type="InterPro" id="IPR001138">
    <property type="entry name" value="Zn2Cys6_DnaBD"/>
</dbReference>
<proteinExistence type="predicted"/>
<dbReference type="InParanoid" id="C8VI55"/>
<organism evidence="5 6">
    <name type="scientific">Emericella nidulans (strain FGSC A4 / ATCC 38163 / CBS 112.46 / NRRL 194 / M139)</name>
    <name type="common">Aspergillus nidulans</name>
    <dbReference type="NCBI Taxonomy" id="227321"/>
    <lineage>
        <taxon>Eukaryota</taxon>
        <taxon>Fungi</taxon>
        <taxon>Dikarya</taxon>
        <taxon>Ascomycota</taxon>
        <taxon>Pezizomycotina</taxon>
        <taxon>Eurotiomycetes</taxon>
        <taxon>Eurotiomycetidae</taxon>
        <taxon>Eurotiales</taxon>
        <taxon>Aspergillaceae</taxon>
        <taxon>Aspergillus</taxon>
        <taxon>Aspergillus subgen. Nidulantes</taxon>
    </lineage>
</organism>
<dbReference type="OMA" id="FLGQTMY"/>
<accession>C8VI55</accession>
<dbReference type="SUPFAM" id="SSF57701">
    <property type="entry name" value="Zn2/Cys6 DNA-binding domain"/>
    <property type="match status" value="1"/>
</dbReference>
<dbReference type="KEGG" id="ani:ANIA_03250"/>
<dbReference type="EMBL" id="BN001306">
    <property type="protein sequence ID" value="CBF83099.1"/>
    <property type="molecule type" value="Genomic_DNA"/>
</dbReference>
<keyword evidence="3" id="KW-0804">Transcription</keyword>
<keyword evidence="2" id="KW-0238">DNA-binding</keyword>
<evidence type="ECO:0000313" key="5">
    <source>
        <dbReference type="EMBL" id="CBF83099.1"/>
    </source>
</evidence>